<sequence length="241" mass="27024">MLEKGVARMRRLPDERETVGVMDRQVDGAGRLSPVEESAAEVSTDSGNVSQSTSSFSMLSEGLSSGSVSQSHSFNAPPPHSGQNDEFLLQRTARSFSAYIRANADDQVYGFEKSLEEMLTRVDEFVGMLDMIRSDTSQIVNENLPQILRRSEEMREIYRKIDKLEAFVRIVGANVSAMEEQVNQAEGEQGSLPGAFKKIFRTMNVSAFLNKPAGSRRPQNQHQEVPSVFRTDDYFQPHMEH</sequence>
<feature type="compositionally biased region" description="Basic and acidic residues" evidence="1">
    <location>
        <begin position="1"/>
        <end position="18"/>
    </location>
</feature>
<feature type="compositionally biased region" description="Low complexity" evidence="1">
    <location>
        <begin position="52"/>
        <end position="73"/>
    </location>
</feature>
<evidence type="ECO:0000256" key="1">
    <source>
        <dbReference type="SAM" id="MobiDB-lite"/>
    </source>
</evidence>
<dbReference type="PANTHER" id="PTHR16230:SF3">
    <property type="entry name" value="BIOGENESIS OF LYSOSOMAL ORGANELLES COMPLEX-1, SUBUNIT 4, CAPPUCCINO"/>
    <property type="match status" value="1"/>
</dbReference>
<feature type="region of interest" description="Disordered" evidence="1">
    <location>
        <begin position="1"/>
        <end position="85"/>
    </location>
</feature>
<dbReference type="GeneTree" id="ENSGT00390000006790"/>
<reference evidence="2" key="2">
    <citation type="submission" date="2025-09" db="UniProtKB">
        <authorList>
            <consortium name="Ensembl"/>
        </authorList>
    </citation>
    <scope>IDENTIFICATION</scope>
</reference>
<dbReference type="GO" id="GO:0031083">
    <property type="term" value="C:BLOC-1 complex"/>
    <property type="evidence" value="ECO:0007669"/>
    <property type="project" value="TreeGrafter"/>
</dbReference>
<evidence type="ECO:0000313" key="3">
    <source>
        <dbReference type="Proteomes" id="UP000261540"/>
    </source>
</evidence>
<feature type="compositionally biased region" description="Polar residues" evidence="1">
    <location>
        <begin position="41"/>
        <end position="51"/>
    </location>
</feature>
<dbReference type="PANTHER" id="PTHR16230">
    <property type="entry name" value="CAPPUCCINO"/>
    <property type="match status" value="1"/>
</dbReference>
<name>A0A3B3RE41_9TELE</name>
<feature type="region of interest" description="Disordered" evidence="1">
    <location>
        <begin position="210"/>
        <end position="241"/>
    </location>
</feature>
<evidence type="ECO:0000313" key="2">
    <source>
        <dbReference type="Ensembl" id="ENSPKIP00000016649.1"/>
    </source>
</evidence>
<accession>A0A3B3RE41</accession>
<organism evidence="2 3">
    <name type="scientific">Paramormyrops kingsleyae</name>
    <dbReference type="NCBI Taxonomy" id="1676925"/>
    <lineage>
        <taxon>Eukaryota</taxon>
        <taxon>Metazoa</taxon>
        <taxon>Chordata</taxon>
        <taxon>Craniata</taxon>
        <taxon>Vertebrata</taxon>
        <taxon>Euteleostomi</taxon>
        <taxon>Actinopterygii</taxon>
        <taxon>Neopterygii</taxon>
        <taxon>Teleostei</taxon>
        <taxon>Osteoglossocephala</taxon>
        <taxon>Osteoglossomorpha</taxon>
        <taxon>Osteoglossiformes</taxon>
        <taxon>Mormyridae</taxon>
        <taxon>Paramormyrops</taxon>
    </lineage>
</organism>
<reference evidence="2" key="1">
    <citation type="submission" date="2025-08" db="UniProtKB">
        <authorList>
            <consortium name="Ensembl"/>
        </authorList>
    </citation>
    <scope>IDENTIFICATION</scope>
</reference>
<dbReference type="Ensembl" id="ENSPKIT00000041145.1">
    <property type="protein sequence ID" value="ENSPKIP00000016649.1"/>
    <property type="gene ID" value="ENSPKIG00000002886.1"/>
</dbReference>
<dbReference type="STRING" id="1676925.ENSPKIP00000016649"/>
<dbReference type="Proteomes" id="UP000261540">
    <property type="component" value="Unplaced"/>
</dbReference>
<protein>
    <submittedName>
        <fullName evidence="2">Biogenesis of lysosomal organelles complex-1, subunit 4, cappuccino</fullName>
    </submittedName>
</protein>
<proteinExistence type="predicted"/>
<dbReference type="AlphaFoldDB" id="A0A3B3RE41"/>
<keyword evidence="3" id="KW-1185">Reference proteome</keyword>
<feature type="compositionally biased region" description="Basic and acidic residues" evidence="1">
    <location>
        <begin position="230"/>
        <end position="241"/>
    </location>
</feature>
<dbReference type="InterPro" id="IPR024857">
    <property type="entry name" value="Cappuccino"/>
</dbReference>